<feature type="compositionally biased region" description="Basic and acidic residues" evidence="1">
    <location>
        <begin position="110"/>
        <end position="120"/>
    </location>
</feature>
<dbReference type="AlphaFoldDB" id="A0A0C3S469"/>
<protein>
    <submittedName>
        <fullName evidence="2">Uncharacterized protein</fullName>
    </submittedName>
</protein>
<evidence type="ECO:0000313" key="3">
    <source>
        <dbReference type="Proteomes" id="UP000053257"/>
    </source>
</evidence>
<evidence type="ECO:0000256" key="1">
    <source>
        <dbReference type="SAM" id="MobiDB-lite"/>
    </source>
</evidence>
<dbReference type="Proteomes" id="UP000053257">
    <property type="component" value="Unassembled WGS sequence"/>
</dbReference>
<organism evidence="2 3">
    <name type="scientific">Phlebiopsis gigantea (strain 11061_1 CR5-6)</name>
    <name type="common">White-rot fungus</name>
    <name type="synonym">Peniophora gigantea</name>
    <dbReference type="NCBI Taxonomy" id="745531"/>
    <lineage>
        <taxon>Eukaryota</taxon>
        <taxon>Fungi</taxon>
        <taxon>Dikarya</taxon>
        <taxon>Basidiomycota</taxon>
        <taxon>Agaricomycotina</taxon>
        <taxon>Agaricomycetes</taxon>
        <taxon>Polyporales</taxon>
        <taxon>Phanerochaetaceae</taxon>
        <taxon>Phlebiopsis</taxon>
    </lineage>
</organism>
<gene>
    <name evidence="2" type="ORF">PHLGIDRAFT_231811</name>
</gene>
<feature type="compositionally biased region" description="Basic and acidic residues" evidence="1">
    <location>
        <begin position="144"/>
        <end position="162"/>
    </location>
</feature>
<feature type="region of interest" description="Disordered" evidence="1">
    <location>
        <begin position="1"/>
        <end position="162"/>
    </location>
</feature>
<accession>A0A0C3S469</accession>
<proteinExistence type="predicted"/>
<keyword evidence="3" id="KW-1185">Reference proteome</keyword>
<reference evidence="2 3" key="1">
    <citation type="journal article" date="2014" name="PLoS Genet.">
        <title>Analysis of the Phlebiopsis gigantea genome, transcriptome and secretome provides insight into its pioneer colonization strategies of wood.</title>
        <authorList>
            <person name="Hori C."/>
            <person name="Ishida T."/>
            <person name="Igarashi K."/>
            <person name="Samejima M."/>
            <person name="Suzuki H."/>
            <person name="Master E."/>
            <person name="Ferreira P."/>
            <person name="Ruiz-Duenas F.J."/>
            <person name="Held B."/>
            <person name="Canessa P."/>
            <person name="Larrondo L.F."/>
            <person name="Schmoll M."/>
            <person name="Druzhinina I.S."/>
            <person name="Kubicek C.P."/>
            <person name="Gaskell J.A."/>
            <person name="Kersten P."/>
            <person name="St John F."/>
            <person name="Glasner J."/>
            <person name="Sabat G."/>
            <person name="Splinter BonDurant S."/>
            <person name="Syed K."/>
            <person name="Yadav J."/>
            <person name="Mgbeahuruike A.C."/>
            <person name="Kovalchuk A."/>
            <person name="Asiegbu F.O."/>
            <person name="Lackner G."/>
            <person name="Hoffmeister D."/>
            <person name="Rencoret J."/>
            <person name="Gutierrez A."/>
            <person name="Sun H."/>
            <person name="Lindquist E."/>
            <person name="Barry K."/>
            <person name="Riley R."/>
            <person name="Grigoriev I.V."/>
            <person name="Henrissat B."/>
            <person name="Kues U."/>
            <person name="Berka R.M."/>
            <person name="Martinez A.T."/>
            <person name="Covert S.F."/>
            <person name="Blanchette R.A."/>
            <person name="Cullen D."/>
        </authorList>
    </citation>
    <scope>NUCLEOTIDE SEQUENCE [LARGE SCALE GENOMIC DNA]</scope>
    <source>
        <strain evidence="2 3">11061_1 CR5-6</strain>
    </source>
</reference>
<feature type="compositionally biased region" description="Polar residues" evidence="1">
    <location>
        <begin position="83"/>
        <end position="100"/>
    </location>
</feature>
<feature type="compositionally biased region" description="Basic residues" evidence="1">
    <location>
        <begin position="1"/>
        <end position="23"/>
    </location>
</feature>
<dbReference type="HOGENOM" id="CLU_1635998_0_0_1"/>
<sequence>MSTRRRRRRRARRGTLAHLRGGRSAHISNGDMNKTHRAGTDGQAVGQSGCCSSRTSTTKRRRAPCTSEADERQDLQSKRISKTMASGRTSTGPTASSCTSDAIKASVSGKDVEGGQREQAARTAKCRPAPPGERTVNKGHQGKHKAEDARYQHRERTHEVGS</sequence>
<name>A0A0C3S469_PHLG1</name>
<dbReference type="EMBL" id="KN840454">
    <property type="protein sequence ID" value="KIP10496.1"/>
    <property type="molecule type" value="Genomic_DNA"/>
</dbReference>
<evidence type="ECO:0000313" key="2">
    <source>
        <dbReference type="EMBL" id="KIP10496.1"/>
    </source>
</evidence>